<keyword evidence="3" id="KW-0326">Glycosidase</keyword>
<dbReference type="GO" id="GO:0004553">
    <property type="term" value="F:hydrolase activity, hydrolyzing O-glycosyl compounds"/>
    <property type="evidence" value="ECO:0007669"/>
    <property type="project" value="InterPro"/>
</dbReference>
<dbReference type="Proteomes" id="UP000051804">
    <property type="component" value="Unassembled WGS sequence"/>
</dbReference>
<evidence type="ECO:0000259" key="6">
    <source>
        <dbReference type="Pfam" id="PF02837"/>
    </source>
</evidence>
<sequence length="550" mass="61951">MNGQWDFLIDDGDSGLDRHFETTGDFDQQITVPFCPESELSGIHHLDFMPAVWYRRTVTVSAAELAGVVRLHFGAVDYETHVFVNGEAVGTHRGGYSSFAFDIQAHLHEGANTLVVCARDDLRSGKQPNGKQSHLYYSHDCDYTRTTGIWQTVWLEFLPQTHVQSVKFFPNVARTSVAVQLQTVGAGDVTIAISYQGQPCGQATVASTGQLATVEIPLSEQHLWELGHGRLYDVTLTIGDDVVHSYFGLREVRLEGYKFMLNDRSVFQRLVLDQGFYPTGIYTAPSDADFVRDIELAKAAGFNGARLHQKPVEARYLYHCDQAGYMVWGEMASWGIDGSRPEAIYHFLPEWQELVARDINHPAIVTWCPFNETWDVDGRPQLKEIWATTYHVTKATDPTRPCVDTSGNYHAVTDIYDIHNYEQDPAKFAEEFDGAQQPNHEFWDEHDARQQYQAGQPINVSEYGGIKWAPSEETAGWGYGDGPKTEAEFMARYAGLTKVLLANPHLSGFCYTQLYDVEQERNGLYYYDRSAKFDMGEIKAATEAKAAIED</sequence>
<accession>A0A0R1JYI0</accession>
<dbReference type="Gene3D" id="2.60.40.10">
    <property type="entry name" value="Immunoglobulins"/>
    <property type="match status" value="1"/>
</dbReference>
<dbReference type="InterPro" id="IPR017853">
    <property type="entry name" value="GH"/>
</dbReference>
<feature type="domain" description="Glycoside hydrolase family 2 catalytic" evidence="5">
    <location>
        <begin position="289"/>
        <end position="464"/>
    </location>
</feature>
<reference evidence="7 8" key="1">
    <citation type="journal article" date="2015" name="Genome Announc.">
        <title>Expanding the biotechnology potential of lactobacilli through comparative genomics of 213 strains and associated genera.</title>
        <authorList>
            <person name="Sun Z."/>
            <person name="Harris H.M."/>
            <person name="McCann A."/>
            <person name="Guo C."/>
            <person name="Argimon S."/>
            <person name="Zhang W."/>
            <person name="Yang X."/>
            <person name="Jeffery I.B."/>
            <person name="Cooney J.C."/>
            <person name="Kagawa T.F."/>
            <person name="Liu W."/>
            <person name="Song Y."/>
            <person name="Salvetti E."/>
            <person name="Wrobel A."/>
            <person name="Rasinkangas P."/>
            <person name="Parkhill J."/>
            <person name="Rea M.C."/>
            <person name="O'Sullivan O."/>
            <person name="Ritari J."/>
            <person name="Douillard F.P."/>
            <person name="Paul Ross R."/>
            <person name="Yang R."/>
            <person name="Briner A.E."/>
            <person name="Felis G.E."/>
            <person name="de Vos W.M."/>
            <person name="Barrangou R."/>
            <person name="Klaenhammer T.R."/>
            <person name="Caufield P.W."/>
            <person name="Cui Y."/>
            <person name="Zhang H."/>
            <person name="O'Toole P.W."/>
        </authorList>
    </citation>
    <scope>NUCLEOTIDE SEQUENCE [LARGE SCALE GENOMIC DNA]</scope>
    <source>
        <strain evidence="7 8">JCM 17158</strain>
    </source>
</reference>
<dbReference type="GO" id="GO:0005975">
    <property type="term" value="P:carbohydrate metabolic process"/>
    <property type="evidence" value="ECO:0007669"/>
    <property type="project" value="InterPro"/>
</dbReference>
<dbReference type="InterPro" id="IPR051913">
    <property type="entry name" value="GH2_Domain-Containing"/>
</dbReference>
<gene>
    <name evidence="7" type="ORF">FD02_GL001358</name>
</gene>
<feature type="domain" description="Glycoside hydrolase family 2 immunoglobulin-like beta-sandwich" evidence="4">
    <location>
        <begin position="161"/>
        <end position="250"/>
    </location>
</feature>
<comment type="caution">
    <text evidence="7">The sequence shown here is derived from an EMBL/GenBank/DDBJ whole genome shotgun (WGS) entry which is preliminary data.</text>
</comment>
<dbReference type="PANTHER" id="PTHR42732">
    <property type="entry name" value="BETA-GALACTOSIDASE"/>
    <property type="match status" value="1"/>
</dbReference>
<dbReference type="AlphaFoldDB" id="A0A0R1JYI0"/>
<dbReference type="SUPFAM" id="SSF49785">
    <property type="entry name" value="Galactose-binding domain-like"/>
    <property type="match status" value="1"/>
</dbReference>
<evidence type="ECO:0000259" key="4">
    <source>
        <dbReference type="Pfam" id="PF00703"/>
    </source>
</evidence>
<dbReference type="PATRIC" id="fig|1291734.4.peg.1397"/>
<dbReference type="InterPro" id="IPR006104">
    <property type="entry name" value="Glyco_hydro_2_N"/>
</dbReference>
<dbReference type="InterPro" id="IPR006102">
    <property type="entry name" value="Ig-like_GH2"/>
</dbReference>
<feature type="domain" description="Glycosyl hydrolases family 2 sugar binding" evidence="6">
    <location>
        <begin position="49"/>
        <end position="156"/>
    </location>
</feature>
<dbReference type="Gene3D" id="3.20.20.80">
    <property type="entry name" value="Glycosidases"/>
    <property type="match status" value="1"/>
</dbReference>
<dbReference type="Gene3D" id="2.60.120.260">
    <property type="entry name" value="Galactose-binding domain-like"/>
    <property type="match status" value="1"/>
</dbReference>
<dbReference type="InterPro" id="IPR036156">
    <property type="entry name" value="Beta-gal/glucu_dom_sf"/>
</dbReference>
<evidence type="ECO:0000256" key="1">
    <source>
        <dbReference type="ARBA" id="ARBA00007401"/>
    </source>
</evidence>
<evidence type="ECO:0000256" key="2">
    <source>
        <dbReference type="ARBA" id="ARBA00022801"/>
    </source>
</evidence>
<dbReference type="InterPro" id="IPR013783">
    <property type="entry name" value="Ig-like_fold"/>
</dbReference>
<evidence type="ECO:0000313" key="7">
    <source>
        <dbReference type="EMBL" id="KRK72938.1"/>
    </source>
</evidence>
<comment type="similarity">
    <text evidence="1">Belongs to the glycosyl hydrolase 2 family.</text>
</comment>
<dbReference type="InterPro" id="IPR008979">
    <property type="entry name" value="Galactose-bd-like_sf"/>
</dbReference>
<proteinExistence type="inferred from homology"/>
<evidence type="ECO:0000256" key="3">
    <source>
        <dbReference type="ARBA" id="ARBA00023295"/>
    </source>
</evidence>
<dbReference type="Pfam" id="PF00703">
    <property type="entry name" value="Glyco_hydro_2"/>
    <property type="match status" value="1"/>
</dbReference>
<keyword evidence="2 7" id="KW-0378">Hydrolase</keyword>
<dbReference type="SUPFAM" id="SSF49303">
    <property type="entry name" value="beta-Galactosidase/glucuronidase domain"/>
    <property type="match status" value="1"/>
</dbReference>
<evidence type="ECO:0000313" key="8">
    <source>
        <dbReference type="Proteomes" id="UP000051804"/>
    </source>
</evidence>
<organism evidence="7 8">
    <name type="scientific">Lacticaseibacillus nasuensis JCM 17158</name>
    <dbReference type="NCBI Taxonomy" id="1291734"/>
    <lineage>
        <taxon>Bacteria</taxon>
        <taxon>Bacillati</taxon>
        <taxon>Bacillota</taxon>
        <taxon>Bacilli</taxon>
        <taxon>Lactobacillales</taxon>
        <taxon>Lactobacillaceae</taxon>
        <taxon>Lacticaseibacillus</taxon>
    </lineage>
</organism>
<dbReference type="SUPFAM" id="SSF51445">
    <property type="entry name" value="(Trans)glycosidases"/>
    <property type="match status" value="1"/>
</dbReference>
<dbReference type="PANTHER" id="PTHR42732:SF3">
    <property type="entry name" value="HYDROLASE"/>
    <property type="match status" value="1"/>
</dbReference>
<dbReference type="STRING" id="1291734.FD02_GL001358"/>
<keyword evidence="8" id="KW-1185">Reference proteome</keyword>
<name>A0A0R1JYI0_9LACO</name>
<dbReference type="InterPro" id="IPR006103">
    <property type="entry name" value="Glyco_hydro_2_cat"/>
</dbReference>
<dbReference type="EMBL" id="AZDJ01000016">
    <property type="protein sequence ID" value="KRK72938.1"/>
    <property type="molecule type" value="Genomic_DNA"/>
</dbReference>
<protein>
    <submittedName>
        <fullName evidence="7">Family 2 glycoside hydrolase</fullName>
    </submittedName>
</protein>
<dbReference type="Pfam" id="PF02837">
    <property type="entry name" value="Glyco_hydro_2_N"/>
    <property type="match status" value="1"/>
</dbReference>
<evidence type="ECO:0000259" key="5">
    <source>
        <dbReference type="Pfam" id="PF02836"/>
    </source>
</evidence>
<dbReference type="Pfam" id="PF02836">
    <property type="entry name" value="Glyco_hydro_2_C"/>
    <property type="match status" value="1"/>
</dbReference>